<accession>A0AAV1JAK7</accession>
<feature type="region of interest" description="Disordered" evidence="1">
    <location>
        <begin position="21"/>
        <end position="45"/>
    </location>
</feature>
<dbReference type="Proteomes" id="UP001497472">
    <property type="component" value="Unassembled WGS sequence"/>
</dbReference>
<evidence type="ECO:0000313" key="3">
    <source>
        <dbReference type="Proteomes" id="UP001497472"/>
    </source>
</evidence>
<proteinExistence type="predicted"/>
<protein>
    <submittedName>
        <fullName evidence="2">Uncharacterized protein</fullName>
    </submittedName>
</protein>
<feature type="compositionally biased region" description="Basic and acidic residues" evidence="1">
    <location>
        <begin position="21"/>
        <end position="35"/>
    </location>
</feature>
<organism evidence="2 3">
    <name type="scientific">Leptosia nina</name>
    <dbReference type="NCBI Taxonomy" id="320188"/>
    <lineage>
        <taxon>Eukaryota</taxon>
        <taxon>Metazoa</taxon>
        <taxon>Ecdysozoa</taxon>
        <taxon>Arthropoda</taxon>
        <taxon>Hexapoda</taxon>
        <taxon>Insecta</taxon>
        <taxon>Pterygota</taxon>
        <taxon>Neoptera</taxon>
        <taxon>Endopterygota</taxon>
        <taxon>Lepidoptera</taxon>
        <taxon>Glossata</taxon>
        <taxon>Ditrysia</taxon>
        <taxon>Papilionoidea</taxon>
        <taxon>Pieridae</taxon>
        <taxon>Pierinae</taxon>
        <taxon>Leptosia</taxon>
    </lineage>
</organism>
<evidence type="ECO:0000313" key="2">
    <source>
        <dbReference type="EMBL" id="CAK1545944.1"/>
    </source>
</evidence>
<reference evidence="2 3" key="1">
    <citation type="submission" date="2023-11" db="EMBL/GenBank/DDBJ databases">
        <authorList>
            <person name="Okamura Y."/>
        </authorList>
    </citation>
    <scope>NUCLEOTIDE SEQUENCE [LARGE SCALE GENOMIC DNA]</scope>
</reference>
<sequence>MKNEANIIHLPSRMLRSQIEIQERRSTSSENRVSDLADEEEEIGVTSVPKKKKKRDNTIKKWYNTVCNNFTFCGKEDCNEEVFSASRGEMSAVLWWIEFDS</sequence>
<name>A0AAV1JAK7_9NEOP</name>
<keyword evidence="3" id="KW-1185">Reference proteome</keyword>
<dbReference type="EMBL" id="CAVLEF010000007">
    <property type="protein sequence ID" value="CAK1545944.1"/>
    <property type="molecule type" value="Genomic_DNA"/>
</dbReference>
<evidence type="ECO:0000256" key="1">
    <source>
        <dbReference type="SAM" id="MobiDB-lite"/>
    </source>
</evidence>
<comment type="caution">
    <text evidence="2">The sequence shown here is derived from an EMBL/GenBank/DDBJ whole genome shotgun (WGS) entry which is preliminary data.</text>
</comment>
<gene>
    <name evidence="2" type="ORF">LNINA_LOCUS5554</name>
</gene>
<dbReference type="AlphaFoldDB" id="A0AAV1JAK7"/>